<name>A0A7N2MTL7_QUELO</name>
<evidence type="ECO:0000256" key="4">
    <source>
        <dbReference type="ARBA" id="ARBA00023027"/>
    </source>
</evidence>
<proteinExistence type="predicted"/>
<evidence type="ECO:0000256" key="2">
    <source>
        <dbReference type="ARBA" id="ARBA00022737"/>
    </source>
</evidence>
<dbReference type="GO" id="GO:0043531">
    <property type="term" value="F:ADP binding"/>
    <property type="evidence" value="ECO:0007669"/>
    <property type="project" value="InterPro"/>
</dbReference>
<evidence type="ECO:0000259" key="5">
    <source>
        <dbReference type="PROSITE" id="PS50104"/>
    </source>
</evidence>
<dbReference type="EnsemblPlants" id="QL10p051138:mrna">
    <property type="protein sequence ID" value="QL10p051138:mrna"/>
    <property type="gene ID" value="QL10p051138"/>
</dbReference>
<dbReference type="Pfam" id="PF00931">
    <property type="entry name" value="NB-ARC"/>
    <property type="match status" value="1"/>
</dbReference>
<keyword evidence="4" id="KW-0520">NAD</keyword>
<reference evidence="6 7" key="1">
    <citation type="journal article" date="2016" name="G3 (Bethesda)">
        <title>First Draft Assembly and Annotation of the Genome of a California Endemic Oak Quercus lobata Nee (Fagaceae).</title>
        <authorList>
            <person name="Sork V.L."/>
            <person name="Fitz-Gibbon S.T."/>
            <person name="Puiu D."/>
            <person name="Crepeau M."/>
            <person name="Gugger P.F."/>
            <person name="Sherman R."/>
            <person name="Stevens K."/>
            <person name="Langley C.H."/>
            <person name="Pellegrini M."/>
            <person name="Salzberg S.L."/>
        </authorList>
    </citation>
    <scope>NUCLEOTIDE SEQUENCE [LARGE SCALE GENOMIC DNA]</scope>
    <source>
        <strain evidence="6 7">cv. SW786</strain>
    </source>
</reference>
<gene>
    <name evidence="6" type="primary">LOC115963685</name>
</gene>
<organism evidence="6 7">
    <name type="scientific">Quercus lobata</name>
    <name type="common">Valley oak</name>
    <dbReference type="NCBI Taxonomy" id="97700"/>
    <lineage>
        <taxon>Eukaryota</taxon>
        <taxon>Viridiplantae</taxon>
        <taxon>Streptophyta</taxon>
        <taxon>Embryophyta</taxon>
        <taxon>Tracheophyta</taxon>
        <taxon>Spermatophyta</taxon>
        <taxon>Magnoliopsida</taxon>
        <taxon>eudicotyledons</taxon>
        <taxon>Gunneridae</taxon>
        <taxon>Pentapetalae</taxon>
        <taxon>rosids</taxon>
        <taxon>fabids</taxon>
        <taxon>Fagales</taxon>
        <taxon>Fagaceae</taxon>
        <taxon>Quercus</taxon>
    </lineage>
</organism>
<dbReference type="OrthoDB" id="1357022at2759"/>
<dbReference type="PANTHER" id="PTHR11017:SF559">
    <property type="entry name" value="DISEASE RESISTANCE PROTEIN CHL1"/>
    <property type="match status" value="1"/>
</dbReference>
<evidence type="ECO:0000256" key="3">
    <source>
        <dbReference type="ARBA" id="ARBA00022821"/>
    </source>
</evidence>
<dbReference type="FunFam" id="3.40.50.10140:FF:000007">
    <property type="entry name" value="Disease resistance protein (TIR-NBS-LRR class)"/>
    <property type="match status" value="1"/>
</dbReference>
<dbReference type="InParanoid" id="A0A7N2MTL7"/>
<dbReference type="Pfam" id="PF01582">
    <property type="entry name" value="TIR"/>
    <property type="match status" value="1"/>
</dbReference>
<dbReference type="SMART" id="SM00255">
    <property type="entry name" value="TIR"/>
    <property type="match status" value="1"/>
</dbReference>
<keyword evidence="3" id="KW-0611">Plant defense</keyword>
<evidence type="ECO:0000313" key="6">
    <source>
        <dbReference type="EnsemblPlants" id="QL10p051138:mrna"/>
    </source>
</evidence>
<sequence length="639" mass="73062">MALLQLLPCPFRESAQSTPSPPSSPTSSYYDVFLSFSGKDTRKNFTDHLYTALKQKGLIVFRDDERLECGKYISRELFKAIEETKFAVVILSTNYASSTWCLDELVKIVECMKQNMLTVLPVFYHVNPSDARNQVGILASRNQTFAEAFAKHERDPKVKIEDLQAWKAALKEVGNISGWHVQQHRSEAEVIQDIVRRICSEVRFTFSSTISKDLVGIESRVREMLDLYLDERSGGVRFVGICGMGGIGKTTLALEIFERISGSFEASSYIADVREKTENQHLVSLQKQLLSNIFMESEIKIWNVHEGVNIIGNRLRGKKVLIVLDDVEDQKQLEALAGNLDWFGPGSRIIVTSRDSQLLKRCGVNYIYTAKGLYLDEALQLFSLSAFKKPHPKENYVDLCMYFVNYTKGLPLALKVLGSLLFTKSIDEWESLKDKLKVEPEKKILDILQISFDGLMETQKELFLDIACFFKEENKDCIREILKSFGYYPDYNIGVLMDKSLITINENRALWMHDLLQEMGQDIVRRGSKEPGRRSRLWLYEDVLHVLKNNTGTEVVEGIMLNAPIQKEEHLDAEVFSKMKKMRLLKVVDMGNVKLPQGLNCLSNELHFIEWHGYPSSSMPTNFQPNKLVELKMHCSSIK</sequence>
<dbReference type="AlphaFoldDB" id="A0A7N2MTL7"/>
<protein>
    <recommendedName>
        <fullName evidence="5">TIR domain-containing protein</fullName>
    </recommendedName>
</protein>
<dbReference type="InterPro" id="IPR002182">
    <property type="entry name" value="NB-ARC"/>
</dbReference>
<dbReference type="Gene3D" id="1.10.8.430">
    <property type="entry name" value="Helical domain of apoptotic protease-activating factors"/>
    <property type="match status" value="1"/>
</dbReference>
<dbReference type="FunCoup" id="A0A7N2MTL7">
    <property type="interactions" value="229"/>
</dbReference>
<dbReference type="SUPFAM" id="SSF46785">
    <property type="entry name" value="Winged helix' DNA-binding domain"/>
    <property type="match status" value="1"/>
</dbReference>
<keyword evidence="1" id="KW-0433">Leucine-rich repeat</keyword>
<dbReference type="InterPro" id="IPR000157">
    <property type="entry name" value="TIR_dom"/>
</dbReference>
<dbReference type="Pfam" id="PF23282">
    <property type="entry name" value="WHD_ROQ1"/>
    <property type="match status" value="1"/>
</dbReference>
<dbReference type="Proteomes" id="UP000594261">
    <property type="component" value="Chromosome 10"/>
</dbReference>
<dbReference type="PRINTS" id="PR00364">
    <property type="entry name" value="DISEASERSIST"/>
</dbReference>
<dbReference type="Gene3D" id="3.40.50.10140">
    <property type="entry name" value="Toll/interleukin-1 receptor homology (TIR) domain"/>
    <property type="match status" value="1"/>
</dbReference>
<dbReference type="GO" id="GO:0007165">
    <property type="term" value="P:signal transduction"/>
    <property type="evidence" value="ECO:0007669"/>
    <property type="project" value="InterPro"/>
</dbReference>
<reference evidence="6" key="2">
    <citation type="submission" date="2021-01" db="UniProtKB">
        <authorList>
            <consortium name="EnsemblPlants"/>
        </authorList>
    </citation>
    <scope>IDENTIFICATION</scope>
</reference>
<dbReference type="PANTHER" id="PTHR11017">
    <property type="entry name" value="LEUCINE-RICH REPEAT-CONTAINING PROTEIN"/>
    <property type="match status" value="1"/>
</dbReference>
<dbReference type="KEGG" id="qlo:115963685"/>
<keyword evidence="2" id="KW-0677">Repeat</keyword>
<dbReference type="SUPFAM" id="SSF52200">
    <property type="entry name" value="Toll/Interleukin receptor TIR domain"/>
    <property type="match status" value="1"/>
</dbReference>
<dbReference type="InterPro" id="IPR035897">
    <property type="entry name" value="Toll_tir_struct_dom_sf"/>
</dbReference>
<dbReference type="InterPro" id="IPR027417">
    <property type="entry name" value="P-loop_NTPase"/>
</dbReference>
<dbReference type="GeneID" id="115963685"/>
<evidence type="ECO:0000313" key="7">
    <source>
        <dbReference type="Proteomes" id="UP000594261"/>
    </source>
</evidence>
<dbReference type="GO" id="GO:0006952">
    <property type="term" value="P:defense response"/>
    <property type="evidence" value="ECO:0007669"/>
    <property type="project" value="UniProtKB-KW"/>
</dbReference>
<feature type="domain" description="TIR" evidence="5">
    <location>
        <begin position="28"/>
        <end position="202"/>
    </location>
</feature>
<dbReference type="EMBL" id="LRBV02000010">
    <property type="status" value="NOT_ANNOTATED_CDS"/>
    <property type="molecule type" value="Genomic_DNA"/>
</dbReference>
<dbReference type="InterPro" id="IPR036390">
    <property type="entry name" value="WH_DNA-bd_sf"/>
</dbReference>
<dbReference type="InterPro" id="IPR042197">
    <property type="entry name" value="Apaf_helical"/>
</dbReference>
<evidence type="ECO:0000256" key="1">
    <source>
        <dbReference type="ARBA" id="ARBA00022614"/>
    </source>
</evidence>
<dbReference type="Gene3D" id="3.40.50.300">
    <property type="entry name" value="P-loop containing nucleotide triphosphate hydrolases"/>
    <property type="match status" value="1"/>
</dbReference>
<keyword evidence="7" id="KW-1185">Reference proteome</keyword>
<dbReference type="InterPro" id="IPR044974">
    <property type="entry name" value="Disease_R_plants"/>
</dbReference>
<accession>A0A7N2MTL7</accession>
<dbReference type="SUPFAM" id="SSF52540">
    <property type="entry name" value="P-loop containing nucleoside triphosphate hydrolases"/>
    <property type="match status" value="1"/>
</dbReference>
<dbReference type="PROSITE" id="PS50104">
    <property type="entry name" value="TIR"/>
    <property type="match status" value="1"/>
</dbReference>
<dbReference type="InterPro" id="IPR058192">
    <property type="entry name" value="WHD_ROQ1-like"/>
</dbReference>
<dbReference type="RefSeq" id="XP_030938642.1">
    <property type="nucleotide sequence ID" value="XM_031082782.1"/>
</dbReference>
<dbReference type="Gramene" id="QL10p051138:mrna">
    <property type="protein sequence ID" value="QL10p051138:mrna"/>
    <property type="gene ID" value="QL10p051138"/>
</dbReference>
<dbReference type="OMA" id="DERLECG"/>